<dbReference type="AlphaFoldDB" id="A0A212CM37"/>
<reference evidence="1 2" key="1">
    <citation type="journal article" date="2018" name="Mol. Genet. Genomics">
        <title>The red deer Cervus elaphus genome CerEla1.0: sequencing, annotating, genes, and chromosomes.</title>
        <authorList>
            <person name="Bana N.A."/>
            <person name="Nyiri A."/>
            <person name="Nagy J."/>
            <person name="Frank K."/>
            <person name="Nagy T."/>
            <person name="Steger V."/>
            <person name="Schiller M."/>
            <person name="Lakatos P."/>
            <person name="Sugar L."/>
            <person name="Horn P."/>
            <person name="Barta E."/>
            <person name="Orosz L."/>
        </authorList>
    </citation>
    <scope>NUCLEOTIDE SEQUENCE [LARGE SCALE GENOMIC DNA]</scope>
    <source>
        <strain evidence="1">Hungarian</strain>
    </source>
</reference>
<evidence type="ECO:0000313" key="2">
    <source>
        <dbReference type="Proteomes" id="UP000242450"/>
    </source>
</evidence>
<name>A0A212CM37_CEREH</name>
<dbReference type="EMBL" id="MKHE01000017">
    <property type="protein sequence ID" value="OWK06955.1"/>
    <property type="molecule type" value="Genomic_DNA"/>
</dbReference>
<keyword evidence="2" id="KW-1185">Reference proteome</keyword>
<evidence type="ECO:0000313" key="1">
    <source>
        <dbReference type="EMBL" id="OWK06955.1"/>
    </source>
</evidence>
<proteinExistence type="predicted"/>
<protein>
    <submittedName>
        <fullName evidence="1">Uncharacterized protein</fullName>
    </submittedName>
</protein>
<gene>
    <name evidence="1" type="ORF">Celaphus_00018617</name>
</gene>
<organism evidence="1 2">
    <name type="scientific">Cervus elaphus hippelaphus</name>
    <name type="common">European red deer</name>
    <dbReference type="NCBI Taxonomy" id="46360"/>
    <lineage>
        <taxon>Eukaryota</taxon>
        <taxon>Metazoa</taxon>
        <taxon>Chordata</taxon>
        <taxon>Craniata</taxon>
        <taxon>Vertebrata</taxon>
        <taxon>Euteleostomi</taxon>
        <taxon>Mammalia</taxon>
        <taxon>Eutheria</taxon>
        <taxon>Laurasiatheria</taxon>
        <taxon>Artiodactyla</taxon>
        <taxon>Ruminantia</taxon>
        <taxon>Pecora</taxon>
        <taxon>Cervidae</taxon>
        <taxon>Cervinae</taxon>
        <taxon>Cervus</taxon>
    </lineage>
</organism>
<sequence>MHGASSQCRVHPPCPVEMDWVRPLSLHMCLLPRHTVVLTHDCLMLSDKQMIRLRDSPESMLAGQMPHGDILLLTMILLTRFILGTE</sequence>
<comment type="caution">
    <text evidence="1">The sequence shown here is derived from an EMBL/GenBank/DDBJ whole genome shotgun (WGS) entry which is preliminary data.</text>
</comment>
<accession>A0A212CM37</accession>
<dbReference type="OrthoDB" id="10251574at2759"/>
<dbReference type="Proteomes" id="UP000242450">
    <property type="component" value="Chromosome 17"/>
</dbReference>